<keyword evidence="5" id="KW-0378">Hydrolase</keyword>
<evidence type="ECO:0000256" key="1">
    <source>
        <dbReference type="ARBA" id="ARBA00004123"/>
    </source>
</evidence>
<comment type="caution">
    <text evidence="13">The sequence shown here is derived from an EMBL/GenBank/DDBJ whole genome shotgun (WGS) entry which is preliminary data.</text>
</comment>
<feature type="region of interest" description="Disordered" evidence="11">
    <location>
        <begin position="167"/>
        <end position="221"/>
    </location>
</feature>
<comment type="subcellular location">
    <subcellularLocation>
        <location evidence="1">Nucleus</location>
    </subcellularLocation>
</comment>
<dbReference type="PANTHER" id="PTHR45364">
    <property type="entry name" value="HISTONE DEACETYLASE 9-RELATED"/>
    <property type="match status" value="1"/>
</dbReference>
<keyword evidence="14" id="KW-1185">Reference proteome</keyword>
<keyword evidence="9" id="KW-0539">Nucleus</keyword>
<dbReference type="EMBL" id="JAGTTL010000002">
    <property type="protein sequence ID" value="KAK6327047.1"/>
    <property type="molecule type" value="Genomic_DNA"/>
</dbReference>
<evidence type="ECO:0000256" key="5">
    <source>
        <dbReference type="ARBA" id="ARBA00022801"/>
    </source>
</evidence>
<feature type="compositionally biased region" description="Polar residues" evidence="11">
    <location>
        <begin position="143"/>
        <end position="153"/>
    </location>
</feature>
<keyword evidence="8" id="KW-0804">Transcription</keyword>
<feature type="compositionally biased region" description="Basic and acidic residues" evidence="11">
    <location>
        <begin position="257"/>
        <end position="273"/>
    </location>
</feature>
<evidence type="ECO:0000256" key="7">
    <source>
        <dbReference type="ARBA" id="ARBA00023015"/>
    </source>
</evidence>
<keyword evidence="4" id="KW-0678">Repressor</keyword>
<evidence type="ECO:0000256" key="2">
    <source>
        <dbReference type="ARBA" id="ARBA00007738"/>
    </source>
</evidence>
<keyword evidence="6" id="KW-0156">Chromatin regulator</keyword>
<dbReference type="GO" id="GO:0005634">
    <property type="term" value="C:nucleus"/>
    <property type="evidence" value="ECO:0007669"/>
    <property type="project" value="UniProtKB-SubCell"/>
</dbReference>
<feature type="compositionally biased region" description="Low complexity" evidence="11">
    <location>
        <begin position="284"/>
        <end position="297"/>
    </location>
</feature>
<keyword evidence="7" id="KW-0805">Transcription regulation</keyword>
<feature type="region of interest" description="Disordered" evidence="11">
    <location>
        <begin position="237"/>
        <end position="297"/>
    </location>
</feature>
<organism evidence="13 14">
    <name type="scientific">Coregonus suidteri</name>
    <dbReference type="NCBI Taxonomy" id="861788"/>
    <lineage>
        <taxon>Eukaryota</taxon>
        <taxon>Metazoa</taxon>
        <taxon>Chordata</taxon>
        <taxon>Craniata</taxon>
        <taxon>Vertebrata</taxon>
        <taxon>Euteleostomi</taxon>
        <taxon>Actinopterygii</taxon>
        <taxon>Neopterygii</taxon>
        <taxon>Teleostei</taxon>
        <taxon>Protacanthopterygii</taxon>
        <taxon>Salmoniformes</taxon>
        <taxon>Salmonidae</taxon>
        <taxon>Coregoninae</taxon>
        <taxon>Coregonus</taxon>
    </lineage>
</organism>
<dbReference type="InterPro" id="IPR024643">
    <property type="entry name" value="Hist_deacetylase_Gln_rich_N"/>
</dbReference>
<dbReference type="EC" id="3.5.1.98" evidence="3"/>
<feature type="domain" description="Histone deacetylase glutamine rich N-terminal" evidence="12">
    <location>
        <begin position="65"/>
        <end position="117"/>
    </location>
</feature>
<accession>A0AAN8MK56</accession>
<evidence type="ECO:0000256" key="9">
    <source>
        <dbReference type="ARBA" id="ARBA00023242"/>
    </source>
</evidence>
<name>A0AAN8MK56_9TELE</name>
<dbReference type="PANTHER" id="PTHR45364:SF11">
    <property type="entry name" value="HISTONE DEACETYLASE 9"/>
    <property type="match status" value="1"/>
</dbReference>
<evidence type="ECO:0000313" key="14">
    <source>
        <dbReference type="Proteomes" id="UP001356427"/>
    </source>
</evidence>
<comment type="catalytic activity">
    <reaction evidence="10">
        <text>N(6)-acetyl-L-lysyl-[histone] + H2O = L-lysyl-[histone] + acetate</text>
        <dbReference type="Rhea" id="RHEA:58196"/>
        <dbReference type="Rhea" id="RHEA-COMP:9845"/>
        <dbReference type="Rhea" id="RHEA-COMP:11338"/>
        <dbReference type="ChEBI" id="CHEBI:15377"/>
        <dbReference type="ChEBI" id="CHEBI:29969"/>
        <dbReference type="ChEBI" id="CHEBI:30089"/>
        <dbReference type="ChEBI" id="CHEBI:61930"/>
        <dbReference type="EC" id="3.5.1.98"/>
    </reaction>
</comment>
<evidence type="ECO:0000256" key="8">
    <source>
        <dbReference type="ARBA" id="ARBA00023163"/>
    </source>
</evidence>
<dbReference type="Proteomes" id="UP001356427">
    <property type="component" value="Unassembled WGS sequence"/>
</dbReference>
<evidence type="ECO:0000259" key="12">
    <source>
        <dbReference type="Pfam" id="PF12203"/>
    </source>
</evidence>
<evidence type="ECO:0000256" key="4">
    <source>
        <dbReference type="ARBA" id="ARBA00022491"/>
    </source>
</evidence>
<dbReference type="Pfam" id="PF12203">
    <property type="entry name" value="HDAC4_Gln"/>
    <property type="match status" value="1"/>
</dbReference>
<comment type="similarity">
    <text evidence="2">Belongs to the histone deacetylase family. HD type 2 subfamily.</text>
</comment>
<evidence type="ECO:0000256" key="6">
    <source>
        <dbReference type="ARBA" id="ARBA00022853"/>
    </source>
</evidence>
<gene>
    <name evidence="13" type="ORF">J4Q44_G00026920</name>
</gene>
<dbReference type="Gene3D" id="6.10.250.1550">
    <property type="match status" value="1"/>
</dbReference>
<dbReference type="GO" id="GO:0141221">
    <property type="term" value="F:histone deacetylase activity, hydrolytic mechanism"/>
    <property type="evidence" value="ECO:0007669"/>
    <property type="project" value="UniProtKB-EC"/>
</dbReference>
<proteinExistence type="inferred from homology"/>
<feature type="region of interest" description="Disordered" evidence="11">
    <location>
        <begin position="128"/>
        <end position="153"/>
    </location>
</feature>
<dbReference type="AlphaFoldDB" id="A0AAN8MK56"/>
<evidence type="ECO:0000256" key="10">
    <source>
        <dbReference type="ARBA" id="ARBA00048287"/>
    </source>
</evidence>
<feature type="compositionally biased region" description="Low complexity" evidence="11">
    <location>
        <begin position="196"/>
        <end position="208"/>
    </location>
</feature>
<sequence>MLQTIYESESNFSTTTDRLVGHQRLLDQHKMHNVNSVDIKPEVPLDPVSPLDLRTDLRMLGPGSDPGVWERQLQQELLLIQKQQHVQKQLLISEFQKQHENLTRQHQAQLQEHLKAAIGLKEKTGEVRHGLPGQLLGPVPMPTVTSMETKVSPSHQALLQHLLQKEQMRRQKILSSSGQGSMPAHPPLPPGHEGQALRQQQAQAAQAPAPEPDPQQKQYQQQIHINKLLSKSIEQLRQPSSLVNPHLQESEEEEEDNTRRMEDERMDMQEDRMPPGGVIQKHTLSSSSSSGSNGSLGELSSIVEAHHRLGVIKVKEEPIDSEDESLSLSNQSLAAEQSSSLHQVKGQLVIRAMI</sequence>
<evidence type="ECO:0000256" key="3">
    <source>
        <dbReference type="ARBA" id="ARBA00012111"/>
    </source>
</evidence>
<reference evidence="13 14" key="1">
    <citation type="submission" date="2021-04" db="EMBL/GenBank/DDBJ databases">
        <authorList>
            <person name="De Guttry C."/>
            <person name="Zahm M."/>
            <person name="Klopp C."/>
            <person name="Cabau C."/>
            <person name="Louis A."/>
            <person name="Berthelot C."/>
            <person name="Parey E."/>
            <person name="Roest Crollius H."/>
            <person name="Montfort J."/>
            <person name="Robinson-Rechavi M."/>
            <person name="Bucao C."/>
            <person name="Bouchez O."/>
            <person name="Gislard M."/>
            <person name="Lluch J."/>
            <person name="Milhes M."/>
            <person name="Lampietro C."/>
            <person name="Lopez Roques C."/>
            <person name="Donnadieu C."/>
            <person name="Braasch I."/>
            <person name="Desvignes T."/>
            <person name="Postlethwait J."/>
            <person name="Bobe J."/>
            <person name="Wedekind C."/>
            <person name="Guiguen Y."/>
        </authorList>
    </citation>
    <scope>NUCLEOTIDE SEQUENCE [LARGE SCALE GENOMIC DNA]</scope>
    <source>
        <strain evidence="13">Cs_M1</strain>
        <tissue evidence="13">Blood</tissue>
    </source>
</reference>
<protein>
    <recommendedName>
        <fullName evidence="3">histone deacetylase</fullName>
        <ecNumber evidence="3">3.5.1.98</ecNumber>
    </recommendedName>
</protein>
<evidence type="ECO:0000256" key="11">
    <source>
        <dbReference type="SAM" id="MobiDB-lite"/>
    </source>
</evidence>
<evidence type="ECO:0000313" key="13">
    <source>
        <dbReference type="EMBL" id="KAK6327047.1"/>
    </source>
</evidence>